<dbReference type="InterPro" id="IPR058922">
    <property type="entry name" value="WHD_DRP"/>
</dbReference>
<dbReference type="InterPro" id="IPR005828">
    <property type="entry name" value="MFS_sugar_transport-like"/>
</dbReference>
<feature type="domain" description="NB-ARC" evidence="12">
    <location>
        <begin position="382"/>
        <end position="547"/>
    </location>
</feature>
<reference evidence="16 17" key="1">
    <citation type="submission" date="2019-01" db="EMBL/GenBank/DDBJ databases">
        <title>Sequencing of cultivated peanut Arachis hypogaea provides insights into genome evolution and oil improvement.</title>
        <authorList>
            <person name="Chen X."/>
        </authorList>
    </citation>
    <scope>NUCLEOTIDE SEQUENCE [LARGE SCALE GENOMIC DNA]</scope>
    <source>
        <strain evidence="17">cv. Fuhuasheng</strain>
        <tissue evidence="16">Leaves</tissue>
    </source>
</reference>
<dbReference type="PRINTS" id="PR00364">
    <property type="entry name" value="DISEASERSIST"/>
</dbReference>
<dbReference type="GO" id="GO:0005524">
    <property type="term" value="F:ATP binding"/>
    <property type="evidence" value="ECO:0007669"/>
    <property type="project" value="UniProtKB-KW"/>
</dbReference>
<dbReference type="GO" id="GO:0051707">
    <property type="term" value="P:response to other organism"/>
    <property type="evidence" value="ECO:0007669"/>
    <property type="project" value="UniProtKB-ARBA"/>
</dbReference>
<dbReference type="Proteomes" id="UP000289738">
    <property type="component" value="Chromosome A02"/>
</dbReference>
<evidence type="ECO:0000313" key="16">
    <source>
        <dbReference type="EMBL" id="RYR75080.1"/>
    </source>
</evidence>
<dbReference type="GO" id="GO:0043531">
    <property type="term" value="F:ADP binding"/>
    <property type="evidence" value="ECO:0007669"/>
    <property type="project" value="InterPro"/>
</dbReference>
<keyword evidence="10" id="KW-0175">Coiled coil</keyword>
<evidence type="ECO:0000259" key="12">
    <source>
        <dbReference type="Pfam" id="PF00931"/>
    </source>
</evidence>
<dbReference type="InterPro" id="IPR002182">
    <property type="entry name" value="NB-ARC"/>
</dbReference>
<protein>
    <recommendedName>
        <fullName evidence="18">Disease resistance RPP13-like protein 1</fullName>
    </recommendedName>
</protein>
<feature type="domain" description="R13L1/DRL21-like LRR repeat region" evidence="15">
    <location>
        <begin position="886"/>
        <end position="1013"/>
    </location>
</feature>
<dbReference type="InterPro" id="IPR041118">
    <property type="entry name" value="Rx_N"/>
</dbReference>
<dbReference type="SMART" id="SM00367">
    <property type="entry name" value="LRR_CC"/>
    <property type="match status" value="9"/>
</dbReference>
<keyword evidence="7" id="KW-0067">ATP-binding</keyword>
<comment type="caution">
    <text evidence="16">The sequence shown here is derived from an EMBL/GenBank/DDBJ whole genome shotgun (WGS) entry which is preliminary data.</text>
</comment>
<dbReference type="GO" id="GO:0016020">
    <property type="term" value="C:membrane"/>
    <property type="evidence" value="ECO:0007669"/>
    <property type="project" value="UniProtKB-SubCell"/>
</dbReference>
<feature type="domain" description="Disease resistance N-terminal" evidence="13">
    <location>
        <begin position="1463"/>
        <end position="1545"/>
    </location>
</feature>
<dbReference type="Gene3D" id="1.20.5.4130">
    <property type="match status" value="2"/>
</dbReference>
<dbReference type="Pfam" id="PF25019">
    <property type="entry name" value="LRR_R13L1-DRL21"/>
    <property type="match status" value="2"/>
</dbReference>
<dbReference type="InterPro" id="IPR032675">
    <property type="entry name" value="LRR_dom_sf"/>
</dbReference>
<dbReference type="Gene3D" id="1.10.10.10">
    <property type="entry name" value="Winged helix-like DNA-binding domain superfamily/Winged helix DNA-binding domain"/>
    <property type="match status" value="2"/>
</dbReference>
<dbReference type="PANTHER" id="PTHR36766">
    <property type="entry name" value="PLANT BROAD-SPECTRUM MILDEW RESISTANCE PROTEIN RPW8"/>
    <property type="match status" value="1"/>
</dbReference>
<feature type="domain" description="Disease resistance N-terminal" evidence="13">
    <location>
        <begin position="217"/>
        <end position="285"/>
    </location>
</feature>
<dbReference type="InterPro" id="IPR006553">
    <property type="entry name" value="Leu-rich_rpt_Cys-con_subtyp"/>
</dbReference>
<dbReference type="Pfam" id="PF23559">
    <property type="entry name" value="WHD_DRP"/>
    <property type="match status" value="2"/>
</dbReference>
<dbReference type="Gene3D" id="1.20.1250.20">
    <property type="entry name" value="MFS general substrate transporter like domains"/>
    <property type="match status" value="1"/>
</dbReference>
<keyword evidence="5" id="KW-0547">Nucleotide-binding</keyword>
<evidence type="ECO:0000256" key="9">
    <source>
        <dbReference type="ARBA" id="ARBA00023136"/>
    </source>
</evidence>
<keyword evidence="17" id="KW-1185">Reference proteome</keyword>
<dbReference type="SUPFAM" id="SSF52058">
    <property type="entry name" value="L domain-like"/>
    <property type="match status" value="4"/>
</dbReference>
<dbReference type="FunFam" id="1.10.10.10:FF:000322">
    <property type="entry name" value="Probable disease resistance protein At1g63360"/>
    <property type="match status" value="2"/>
</dbReference>
<evidence type="ECO:0000256" key="4">
    <source>
        <dbReference type="ARBA" id="ARBA00022737"/>
    </source>
</evidence>
<proteinExistence type="predicted"/>
<dbReference type="InterPro" id="IPR003591">
    <property type="entry name" value="Leu-rich_rpt_typical-subtyp"/>
</dbReference>
<feature type="transmembrane region" description="Helical" evidence="11">
    <location>
        <begin position="106"/>
        <end position="125"/>
    </location>
</feature>
<sequence length="2679" mass="303349">MAASTSDKAFLSYPPSLVGLLEFFPSFGLLASSIIFSAPFCAFFSSVSPPEQFSSAPLSPSTLWGSQNLTLQIGHQSWLNTCFMKWKMAYGPIPNLLCSEIFPTRVCSLCIAICALVLWIGSIIVTCTLPVMLSLIGLAGFFGIYAVACSNSWIFVFLKERLEPPRPLDLSKSLDCLYHVCCSTGKSALVAGAVVSGLASVVLDRLISPEFVNLVVGKKLDRKLVEKLKTAILAAEALVADAEQKQFGNDRVRKWLDSLRDALYTADDLLDRLFIKAEIRNKTPFKELSELSSRTNADRPLCRTSSTAKPDPGIQRVRVRLSGLLNLSDRSLVTKIEEVVERIEDVEKRKDTLGLKEIPVGGSSWKIPSTSLVKGSVYGRDDDQQALFKMLHDNNDHTLSVISIVGLGGVGKTTLARWLYNNEALMEELDLKAWICVSEHFDVVETTKNVIKEINSDGCSVDSFELLQQDLKKNLAKKKFFIVLDDVWSEDADKWSSFITPFQNGRKGSTILVTTRNENVGRIVQHYNSYTLKELSDDYCWSIFADNASFPESNGSSELEEIGRMIVKKCAGLPLAAETLGRLCSKHDVEKWNSILSNDIWEFSLTESKIIPALLISYHHLPTHVKRCFVYCSLYPKDHKFDKDELILLWMAEDLLRLPRKGETLEEVGCECFDELASRLFFKQVENDYEKCFVMHDLMHDLSTFLAGKFYCRFSELGEKEEMGILTRHLSYVDSIPEKTCSSNEKESLRTLLYTNHGAGFPKARATLPCDILSKNKYLRVLSFDILNIFPDSIAKLIQLRYLDLSWSDIEVLPPSLCNLFNLQTLKLEGCSKLTMLPNDMYNLVNLRHLNITDTPLKEMPKGMGKLKQLHILSNFVVGKQENNRIEELGGLLNLHGSLKVQKLENLVDANQARGARITDKKHIEKLWLEWSSGDDMVSNTHTDEHDVLHGLQPHTGLKDLTVYRYKGKIFPDWLGLYSYRNMTQVWLLDCNNCCMLPSLGQLPSLKSLLIQSFGQLKSIGKEFYKNEGHQHSSPIIPFRSLETLIFFNMPSWEEWHLPESEAFPQLKSLQIRDCPMLEGDKVNQVLMRIVASSSDVSKVRQLEIQEDDQGRGKEMSRDADSLSISGFESVVESALEARIIHHLTCLEEIEISGCSSVVSLRGNCLPKSLQKLNISECSQIELLQQQKYDLVDLQMYESCDSLTSLSLDAFPYLENLEIKMCSNLESVSMSELPHAALRRLTILNCEELVSFPREGLAAPNLTHLDVKGCSKLEALPRDMTSLLPNLQSLDIRGCRNICSWSEGGLPPNLKELSVGECEEQLRGLSCLDNLNNLTHLTIYGDGSESIIKSYPEVDSLPCLPSLTTLYIVGFDNLETLECDELLRLNSLQKLDIEFCEKLKNMEGEKLPPSLLLLQISYCSLLGEHCKNKHQQIWSKISHIPTIKEVHLRFALVAGAFLSGFINVVFDRLISREFVNLVVGKKLNRQLVEKLKTALLAAEALVADAEQKQFGNELVRKWLDSLRDALYTADDLLDCVLIRAEIRKKVRIRLPRFLNLYNRKMATKIEDVVKRIEDLEKRKNSLGLKQIPTGSSSWRPPSTSLVKGNVFGRDGDQQALIKMLNDNNHHNLSVISIVGMGGVGKTTLAQWLYNNKDLMDGVDLKAWICVSENFDVVETTKNVIKGISSGVCSHVSFDLLQQDLKKKLSEKKFFIVLDDVWSEDADMWNSFIVPFQHGRKGSTILLTTRKENVGPTVQNYSSYSLKGLSNDSCWSIFAYNASFPESNGSSELEGIGRKIAERCDGLPLAAETLGRLLRSKHDAGEWNKILSSDIWQFSMTDSKIIPALLISYYHLPAHLKRCFVYCSLYPKDYQLDKDELILLWMAEDLLKPPRRGQTLEEVGCECFDGLVSRLFFKQVYDVEKYFVMHDLMHDLATFLAGDLYCRFGEKEEMSILTRHLSYNHSISEKTCSSSKIESLRTLLYINDVSSIGKAPATLPRDILSKNKYLRVLSFGRLDIFPDSIDKLIHLRYLNLSWSNIEVLPESLCKLYNLQTLKLEDCSRLTMLPNGMYKLVNLRHLDIRGTPLKEMPKGTGKLKQLHILSKFVVGKQEDNRMEELGGLLNLHGSLEIENLENVIDGNEARSARIIDKKNIEELLLKWYVSSGDDMVSNTHTDEQDILQGLQPNRVLKVLEIDGYKGTIFPDWMGHSLYQNMTSVSLKSCKNCCMLPSLGQLPSLKSLWIESFDELKSIGMEFYKNEGHQHSSPIAPFSSLEELIFFNMPSWEEWHLPDSEAFPQLKRLQIRECRMLKEDMVNQVLMRIVSSSSDVSKVRQLEIREHRPRWAKEMRLDGDRLSISGFKCVVEYAFKAKIIHHLTSLQEIEISECSSVVSLGGNCLPKSLQKLKILWCRQIELLQQQHKFDLVHLQIYQSCDSLPSLSLDAFPNLQNLEIVRCSNLESVSMSEPPHAALQRLSIKWCDKFVSFPEEGLATPNLTHLDVSWCPKLEALPRGMNTLLTNLESLHIVGCRNICRWPEGGLPPNLKELRVGGCEEHVRGLSWMGNLDNLTHLTISGFGCESIKSYPEVGSLPRLPSLTTLHIQDFDNLETLECNELLRLTSLQQLHISYCKKLKNMEGENLPPSLLLLKIYDCGLLGEHCKNKHQQIWPRISHIATIEVDDDQIF</sequence>
<evidence type="ECO:0000256" key="1">
    <source>
        <dbReference type="ARBA" id="ARBA00004370"/>
    </source>
</evidence>
<keyword evidence="8 11" id="KW-1133">Transmembrane helix</keyword>
<evidence type="ECO:0000256" key="2">
    <source>
        <dbReference type="ARBA" id="ARBA00022614"/>
    </source>
</evidence>
<comment type="subcellular location">
    <subcellularLocation>
        <location evidence="1">Membrane</location>
    </subcellularLocation>
</comment>
<feature type="domain" description="Disease resistance protein winged helix" evidence="14">
    <location>
        <begin position="634"/>
        <end position="702"/>
    </location>
</feature>
<keyword evidence="4" id="KW-0677">Repeat</keyword>
<evidence type="ECO:0000259" key="13">
    <source>
        <dbReference type="Pfam" id="PF18052"/>
    </source>
</evidence>
<keyword evidence="3 11" id="KW-0812">Transmembrane</keyword>
<accession>A0A445EI14</accession>
<dbReference type="InterPro" id="IPR056789">
    <property type="entry name" value="LRR_R13L1-DRL21"/>
</dbReference>
<gene>
    <name evidence="16" type="ORF">Ahy_A02g009779</name>
</gene>
<keyword evidence="2" id="KW-0433">Leucine-rich repeat</keyword>
<dbReference type="Pfam" id="PF18052">
    <property type="entry name" value="Rx_N"/>
    <property type="match status" value="2"/>
</dbReference>
<dbReference type="InterPro" id="IPR042197">
    <property type="entry name" value="Apaf_helical"/>
</dbReference>
<dbReference type="SMART" id="SM00369">
    <property type="entry name" value="LRR_TYP"/>
    <property type="match status" value="4"/>
</dbReference>
<dbReference type="EMBL" id="SDMP01000002">
    <property type="protein sequence ID" value="RYR75080.1"/>
    <property type="molecule type" value="Genomic_DNA"/>
</dbReference>
<dbReference type="Pfam" id="PF00083">
    <property type="entry name" value="Sugar_tr"/>
    <property type="match status" value="1"/>
</dbReference>
<evidence type="ECO:0000313" key="17">
    <source>
        <dbReference type="Proteomes" id="UP000289738"/>
    </source>
</evidence>
<evidence type="ECO:0000256" key="10">
    <source>
        <dbReference type="SAM" id="Coils"/>
    </source>
</evidence>
<dbReference type="Gene3D" id="3.80.10.10">
    <property type="entry name" value="Ribonuclease Inhibitor"/>
    <property type="match status" value="6"/>
</dbReference>
<feature type="domain" description="Disease resistance protein winged helix" evidence="14">
    <location>
        <begin position="1864"/>
        <end position="1932"/>
    </location>
</feature>
<feature type="transmembrane region" description="Helical" evidence="11">
    <location>
        <begin position="23"/>
        <end position="44"/>
    </location>
</feature>
<evidence type="ECO:0000256" key="6">
    <source>
        <dbReference type="ARBA" id="ARBA00022821"/>
    </source>
</evidence>
<keyword evidence="9 11" id="KW-0472">Membrane</keyword>
<dbReference type="STRING" id="3818.A0A445EI14"/>
<evidence type="ECO:0000256" key="11">
    <source>
        <dbReference type="SAM" id="Phobius"/>
    </source>
</evidence>
<dbReference type="Gene3D" id="3.40.50.300">
    <property type="entry name" value="P-loop containing nucleotide triphosphate hydrolases"/>
    <property type="match status" value="2"/>
</dbReference>
<dbReference type="InterPro" id="IPR036259">
    <property type="entry name" value="MFS_trans_sf"/>
</dbReference>
<evidence type="ECO:0000256" key="5">
    <source>
        <dbReference type="ARBA" id="ARBA00022741"/>
    </source>
</evidence>
<feature type="domain" description="R13L1/DRL21-like LRR repeat region" evidence="15">
    <location>
        <begin position="2112"/>
        <end position="2241"/>
    </location>
</feature>
<evidence type="ECO:0000256" key="3">
    <source>
        <dbReference type="ARBA" id="ARBA00022692"/>
    </source>
</evidence>
<feature type="coiled-coil region" evidence="10">
    <location>
        <begin position="1558"/>
        <end position="1585"/>
    </location>
</feature>
<organism evidence="16 17">
    <name type="scientific">Arachis hypogaea</name>
    <name type="common">Peanut</name>
    <dbReference type="NCBI Taxonomy" id="3818"/>
    <lineage>
        <taxon>Eukaryota</taxon>
        <taxon>Viridiplantae</taxon>
        <taxon>Streptophyta</taxon>
        <taxon>Embryophyta</taxon>
        <taxon>Tracheophyta</taxon>
        <taxon>Spermatophyta</taxon>
        <taxon>Magnoliopsida</taxon>
        <taxon>eudicotyledons</taxon>
        <taxon>Gunneridae</taxon>
        <taxon>Pentapetalae</taxon>
        <taxon>rosids</taxon>
        <taxon>fabids</taxon>
        <taxon>Fabales</taxon>
        <taxon>Fabaceae</taxon>
        <taxon>Papilionoideae</taxon>
        <taxon>50 kb inversion clade</taxon>
        <taxon>dalbergioids sensu lato</taxon>
        <taxon>Dalbergieae</taxon>
        <taxon>Pterocarpus clade</taxon>
        <taxon>Arachis</taxon>
    </lineage>
</organism>
<evidence type="ECO:0000256" key="8">
    <source>
        <dbReference type="ARBA" id="ARBA00022989"/>
    </source>
</evidence>
<evidence type="ECO:0000259" key="14">
    <source>
        <dbReference type="Pfam" id="PF23559"/>
    </source>
</evidence>
<dbReference type="GO" id="GO:0022857">
    <property type="term" value="F:transmembrane transporter activity"/>
    <property type="evidence" value="ECO:0007669"/>
    <property type="project" value="InterPro"/>
</dbReference>
<dbReference type="PANTHER" id="PTHR36766:SF51">
    <property type="entry name" value="DISEASE RESISTANCE RPP13-LIKE PROTEIN 1"/>
    <property type="match status" value="1"/>
</dbReference>
<evidence type="ECO:0000256" key="7">
    <source>
        <dbReference type="ARBA" id="ARBA00022840"/>
    </source>
</evidence>
<name>A0A445EI14_ARAHY</name>
<feature type="transmembrane region" description="Helical" evidence="11">
    <location>
        <begin position="131"/>
        <end position="158"/>
    </location>
</feature>
<evidence type="ECO:0000259" key="15">
    <source>
        <dbReference type="Pfam" id="PF25019"/>
    </source>
</evidence>
<feature type="domain" description="NB-ARC" evidence="12">
    <location>
        <begin position="1614"/>
        <end position="1775"/>
    </location>
</feature>
<dbReference type="SUPFAM" id="SSF52540">
    <property type="entry name" value="P-loop containing nucleoside triphosphate hydrolases"/>
    <property type="match status" value="2"/>
</dbReference>
<evidence type="ECO:0008006" key="18">
    <source>
        <dbReference type="Google" id="ProtNLM"/>
    </source>
</evidence>
<dbReference type="InterPro" id="IPR036388">
    <property type="entry name" value="WH-like_DNA-bd_sf"/>
</dbReference>
<dbReference type="Gene3D" id="1.10.8.430">
    <property type="entry name" value="Helical domain of apoptotic protease-activating factors"/>
    <property type="match status" value="2"/>
</dbReference>
<dbReference type="GO" id="GO:0006952">
    <property type="term" value="P:defense response"/>
    <property type="evidence" value="ECO:0007669"/>
    <property type="project" value="UniProtKB-KW"/>
</dbReference>
<dbReference type="Pfam" id="PF00931">
    <property type="entry name" value="NB-ARC"/>
    <property type="match status" value="2"/>
</dbReference>
<keyword evidence="6" id="KW-0611">Plant defense</keyword>
<dbReference type="InterPro" id="IPR027417">
    <property type="entry name" value="P-loop_NTPase"/>
</dbReference>